<evidence type="ECO:0000313" key="1">
    <source>
        <dbReference type="EMBL" id="MDF1613318.1"/>
    </source>
</evidence>
<dbReference type="EMBL" id="JARGDL010000043">
    <property type="protein sequence ID" value="MDF1613318.1"/>
    <property type="molecule type" value="Genomic_DNA"/>
</dbReference>
<keyword evidence="2" id="KW-1185">Reference proteome</keyword>
<comment type="caution">
    <text evidence="1">The sequence shown here is derived from an EMBL/GenBank/DDBJ whole genome shotgun (WGS) entry which is preliminary data.</text>
</comment>
<accession>A0AAE3TDC1</accession>
<organism evidence="1 2">
    <name type="scientific">Stygiobacter electus</name>
    <dbReference type="NCBI Taxonomy" id="3032292"/>
    <lineage>
        <taxon>Bacteria</taxon>
        <taxon>Pseudomonadati</taxon>
        <taxon>Ignavibacteriota</taxon>
        <taxon>Ignavibacteria</taxon>
        <taxon>Ignavibacteriales</taxon>
        <taxon>Melioribacteraceae</taxon>
        <taxon>Stygiobacter</taxon>
    </lineage>
</organism>
<dbReference type="AlphaFoldDB" id="A0AAE3TDC1"/>
<name>A0AAE3TDC1_9BACT</name>
<proteinExistence type="predicted"/>
<dbReference type="Proteomes" id="UP001221302">
    <property type="component" value="Unassembled WGS sequence"/>
</dbReference>
<gene>
    <name evidence="1" type="ORF">P0M35_14255</name>
</gene>
<protein>
    <submittedName>
        <fullName evidence="1">Uncharacterized protein</fullName>
    </submittedName>
</protein>
<reference evidence="1" key="1">
    <citation type="submission" date="2023-03" db="EMBL/GenBank/DDBJ databases">
        <title>Stygiobacter electus gen. nov., sp. nov., facultatively anaerobic thermotolerant bacterium of the class Ignavibacteria from a well of Yessentuki mineral water deposit.</title>
        <authorList>
            <person name="Podosokorskaya O.A."/>
            <person name="Elcheninov A.G."/>
            <person name="Petrova N.F."/>
            <person name="Zavarzina D.G."/>
            <person name="Kublanov I.V."/>
            <person name="Merkel A.Y."/>
        </authorList>
    </citation>
    <scope>NUCLEOTIDE SEQUENCE</scope>
    <source>
        <strain evidence="1">09-Me</strain>
    </source>
</reference>
<dbReference type="RefSeq" id="WP_321537091.1">
    <property type="nucleotide sequence ID" value="NZ_JARGDL010000043.1"/>
</dbReference>
<evidence type="ECO:0000313" key="2">
    <source>
        <dbReference type="Proteomes" id="UP001221302"/>
    </source>
</evidence>
<sequence>MKLIIILKIILFPFLVIIAQQNNNKTLNEVILKTDSLIIDTTRTNLNNNTHAIYIYTGVKLSESRKYPGTKEGIALGAGFRIPISKVLFLKSGYAFWSAKSKNDQKTESINLTGGNLLIGLLWCFNRSSFSIASGPEISNSMGYTTVGFRLESNFSYTIYNQLNTYIGLSYQDAATLDPGGSGVGFNPLILSLGIEIIL</sequence>